<dbReference type="AlphaFoldDB" id="A0A2S2Q691"/>
<accession>A0A2S2Q691</accession>
<evidence type="ECO:0000313" key="1">
    <source>
        <dbReference type="EMBL" id="MBY73120.1"/>
    </source>
</evidence>
<protein>
    <submittedName>
        <fullName evidence="1">Uncharacterized protein</fullName>
    </submittedName>
</protein>
<dbReference type="OrthoDB" id="6625366at2759"/>
<dbReference type="SUPFAM" id="SSF53098">
    <property type="entry name" value="Ribonuclease H-like"/>
    <property type="match status" value="1"/>
</dbReference>
<sequence>MLLTSKVLEKVNHSTIAKLFDKSMALLWPNGVQHDDILLFVSDAAPYMVKSASVIKVFYSKMVHITCLAHGLHRVAEEIRNMFPKVDKLISNVKKTFLKAPYRVQIFKNEAPEVMLPPEPIITRWGTWLDATDYYCKHIQSIRNVFMKLDDDSASILKVKNILDDQQLDANLVCIIANFGIISKSITQLEKRGLKLVVDSINIVNRMIDNMNIIDTQSKSSGKT</sequence>
<organism evidence="1">
    <name type="scientific">Sipha flava</name>
    <name type="common">yellow sugarcane aphid</name>
    <dbReference type="NCBI Taxonomy" id="143950"/>
    <lineage>
        <taxon>Eukaryota</taxon>
        <taxon>Metazoa</taxon>
        <taxon>Ecdysozoa</taxon>
        <taxon>Arthropoda</taxon>
        <taxon>Hexapoda</taxon>
        <taxon>Insecta</taxon>
        <taxon>Pterygota</taxon>
        <taxon>Neoptera</taxon>
        <taxon>Paraneoptera</taxon>
        <taxon>Hemiptera</taxon>
        <taxon>Sternorrhyncha</taxon>
        <taxon>Aphidomorpha</taxon>
        <taxon>Aphidoidea</taxon>
        <taxon>Aphididae</taxon>
        <taxon>Sipha</taxon>
    </lineage>
</organism>
<gene>
    <name evidence="1" type="ORF">g.168026</name>
</gene>
<name>A0A2S2Q691_9HEMI</name>
<reference evidence="1" key="1">
    <citation type="submission" date="2018-04" db="EMBL/GenBank/DDBJ databases">
        <title>Transcriptome assembly of Sipha flava.</title>
        <authorList>
            <person name="Scully E.D."/>
            <person name="Geib S.M."/>
            <person name="Palmer N.A."/>
            <person name="Koch K."/>
            <person name="Bradshaw J."/>
            <person name="Heng-Moss T."/>
            <person name="Sarath G."/>
        </authorList>
    </citation>
    <scope>NUCLEOTIDE SEQUENCE</scope>
</reference>
<dbReference type="InterPro" id="IPR012337">
    <property type="entry name" value="RNaseH-like_sf"/>
</dbReference>
<dbReference type="EMBL" id="GGMS01003917">
    <property type="protein sequence ID" value="MBY73120.1"/>
    <property type="molecule type" value="Transcribed_RNA"/>
</dbReference>
<proteinExistence type="predicted"/>